<feature type="signal peptide" evidence="1">
    <location>
        <begin position="1"/>
        <end position="17"/>
    </location>
</feature>
<evidence type="ECO:0000256" key="1">
    <source>
        <dbReference type="SAM" id="SignalP"/>
    </source>
</evidence>
<dbReference type="SUPFAM" id="SSF47781">
    <property type="entry name" value="RuvA domain 2-like"/>
    <property type="match status" value="1"/>
</dbReference>
<dbReference type="Proteomes" id="UP001524586">
    <property type="component" value="Unassembled WGS sequence"/>
</dbReference>
<dbReference type="PANTHER" id="PTHR21180:SF32">
    <property type="entry name" value="ENDONUCLEASE_EXONUCLEASE_PHOSPHATASE FAMILY DOMAIN-CONTAINING PROTEIN 1"/>
    <property type="match status" value="1"/>
</dbReference>
<evidence type="ECO:0000313" key="3">
    <source>
        <dbReference type="Proteomes" id="UP001524586"/>
    </source>
</evidence>
<dbReference type="Pfam" id="PF12836">
    <property type="entry name" value="HHH_3"/>
    <property type="match status" value="1"/>
</dbReference>
<dbReference type="InterPro" id="IPR004509">
    <property type="entry name" value="Competence_ComEA_HhH"/>
</dbReference>
<evidence type="ECO:0000313" key="2">
    <source>
        <dbReference type="EMBL" id="MCQ8129871.1"/>
    </source>
</evidence>
<protein>
    <submittedName>
        <fullName evidence="2">Helix-hairpin-helix domain-containing protein</fullName>
    </submittedName>
</protein>
<gene>
    <name evidence="2" type="ORF">NP596_15530</name>
</gene>
<dbReference type="Gene3D" id="1.10.150.280">
    <property type="entry name" value="AF1531-like domain"/>
    <property type="match status" value="1"/>
</dbReference>
<accession>A0ABT1U7N9</accession>
<organism evidence="2 3">
    <name type="scientific">Methylomonas rivi</name>
    <dbReference type="NCBI Taxonomy" id="2952226"/>
    <lineage>
        <taxon>Bacteria</taxon>
        <taxon>Pseudomonadati</taxon>
        <taxon>Pseudomonadota</taxon>
        <taxon>Gammaproteobacteria</taxon>
        <taxon>Methylococcales</taxon>
        <taxon>Methylococcaceae</taxon>
        <taxon>Methylomonas</taxon>
    </lineage>
</organism>
<reference evidence="2 3" key="1">
    <citation type="submission" date="2022-07" db="EMBL/GenBank/DDBJ databases">
        <title>Methylomonas rivi sp. nov., Methylomonas rosea sp. nov., Methylomonas aureus sp. nov. and Methylomonas subterranea sp. nov., four novel methanotrophs isolated from a freshwater creek and the deep terrestrial subsurface.</title>
        <authorList>
            <person name="Abin C."/>
            <person name="Sankaranarayanan K."/>
            <person name="Garner C."/>
            <person name="Sindelar R."/>
            <person name="Kotary K."/>
            <person name="Garner R."/>
            <person name="Barclay S."/>
            <person name="Lawson P."/>
            <person name="Krumholz L."/>
        </authorList>
    </citation>
    <scope>NUCLEOTIDE SEQUENCE [LARGE SCALE GENOMIC DNA]</scope>
    <source>
        <strain evidence="2 3">WSC-6</strain>
    </source>
</reference>
<keyword evidence="3" id="KW-1185">Reference proteome</keyword>
<feature type="chain" id="PRO_5045759675" evidence="1">
    <location>
        <begin position="18"/>
        <end position="99"/>
    </location>
</feature>
<name>A0ABT1U7N9_9GAMM</name>
<keyword evidence="1" id="KW-0732">Signal</keyword>
<dbReference type="InterPro" id="IPR051675">
    <property type="entry name" value="Endo/Exo/Phosphatase_dom_1"/>
</dbReference>
<sequence length="99" mass="10853">MKNLFLILILLPLNVFAAPVNVNQADAETISESLNGIGPKKAQAIVQYRTEHGNFESLKDLENVSGIGEKTIKANEKDIVFTDTPAEKQKSEQVSNKAK</sequence>
<dbReference type="InterPro" id="IPR010994">
    <property type="entry name" value="RuvA_2-like"/>
</dbReference>
<dbReference type="NCBIfam" id="TIGR00426">
    <property type="entry name" value="competence protein ComEA helix-hairpin-helix repeat region"/>
    <property type="match status" value="1"/>
</dbReference>
<dbReference type="EMBL" id="JANIBK010000105">
    <property type="protein sequence ID" value="MCQ8129871.1"/>
    <property type="molecule type" value="Genomic_DNA"/>
</dbReference>
<comment type="caution">
    <text evidence="2">The sequence shown here is derived from an EMBL/GenBank/DDBJ whole genome shotgun (WGS) entry which is preliminary data.</text>
</comment>
<proteinExistence type="predicted"/>
<dbReference type="PANTHER" id="PTHR21180">
    <property type="entry name" value="ENDONUCLEASE/EXONUCLEASE/PHOSPHATASE FAMILY DOMAIN-CONTAINING PROTEIN 1"/>
    <property type="match status" value="1"/>
</dbReference>
<dbReference type="RefSeq" id="WP_256616298.1">
    <property type="nucleotide sequence ID" value="NZ_JANIBK010000105.1"/>
</dbReference>